<dbReference type="Gene3D" id="3.40.50.720">
    <property type="entry name" value="NAD(P)-binding Rossmann-like Domain"/>
    <property type="match status" value="1"/>
</dbReference>
<dbReference type="PANTHER" id="PTHR47285">
    <property type="entry name" value="PROTEIN TIC 62, CHLOROPLASTIC"/>
    <property type="match status" value="1"/>
</dbReference>
<evidence type="ECO:0000259" key="4">
    <source>
        <dbReference type="Pfam" id="PF13460"/>
    </source>
</evidence>
<dbReference type="EMBL" id="HBFA01039521">
    <property type="protein sequence ID" value="CAD8690809.1"/>
    <property type="molecule type" value="Transcribed_RNA"/>
</dbReference>
<keyword evidence="3" id="KW-0934">Plastid</keyword>
<dbReference type="GO" id="GO:0009507">
    <property type="term" value="C:chloroplast"/>
    <property type="evidence" value="ECO:0007669"/>
    <property type="project" value="UniProtKB-SubCell"/>
</dbReference>
<dbReference type="Gene3D" id="1.10.3460.10">
    <property type="entry name" value="Chlorophyll a/b binding protein domain"/>
    <property type="match status" value="1"/>
</dbReference>
<dbReference type="CDD" id="cd05243">
    <property type="entry name" value="SDR_a5"/>
    <property type="match status" value="1"/>
</dbReference>
<name>A0A7S0WZ20_9CHLO</name>
<dbReference type="InterPro" id="IPR036291">
    <property type="entry name" value="NAD(P)-bd_dom_sf"/>
</dbReference>
<dbReference type="AlphaFoldDB" id="A0A7S0WZ20"/>
<feature type="domain" description="NAD(P)-binding" evidence="4">
    <location>
        <begin position="92"/>
        <end position="301"/>
    </location>
</feature>
<comment type="subcellular location">
    <subcellularLocation>
        <location evidence="1">Plastid</location>
        <location evidence="1">Chloroplast</location>
    </subcellularLocation>
</comment>
<dbReference type="Pfam" id="PF13460">
    <property type="entry name" value="NAD_binding_10"/>
    <property type="match status" value="1"/>
</dbReference>
<organism evidence="5">
    <name type="scientific">Pyramimonas obovata</name>
    <dbReference type="NCBI Taxonomy" id="1411642"/>
    <lineage>
        <taxon>Eukaryota</taxon>
        <taxon>Viridiplantae</taxon>
        <taxon>Chlorophyta</taxon>
        <taxon>Pyramimonadophyceae</taxon>
        <taxon>Pyramimonadales</taxon>
        <taxon>Pyramimonadaceae</taxon>
        <taxon>Pyramimonas</taxon>
        <taxon>Pyramimonas incertae sedis</taxon>
    </lineage>
</organism>
<protein>
    <recommendedName>
        <fullName evidence="4">NAD(P)-binding domain-containing protein</fullName>
    </recommendedName>
</protein>
<gene>
    <name evidence="5" type="ORF">POBO1169_LOCUS19742</name>
</gene>
<keyword evidence="2" id="KW-0150">Chloroplast</keyword>
<dbReference type="PANTHER" id="PTHR47285:SF1">
    <property type="entry name" value="PROTEIN TIC 62, CHLOROPLASTIC"/>
    <property type="match status" value="1"/>
</dbReference>
<evidence type="ECO:0000313" key="5">
    <source>
        <dbReference type="EMBL" id="CAD8690809.1"/>
    </source>
</evidence>
<accession>A0A7S0WZ20</accession>
<evidence type="ECO:0000256" key="3">
    <source>
        <dbReference type="ARBA" id="ARBA00022640"/>
    </source>
</evidence>
<dbReference type="SUPFAM" id="SSF51735">
    <property type="entry name" value="NAD(P)-binding Rossmann-fold domains"/>
    <property type="match status" value="1"/>
</dbReference>
<sequence>MAFAVYSHYTPGLLCQGSIRRTRAPGSFPRAFGRFALTSQNSRFSGLHRLHARFGGVDPEKQRGQRGGMERMQRGTAVRVQADNENVAFVAGAAGRTGVRVVRELAARGFKVRAGVRSLSKSPEDIFNGKDAYNGGGVTPVVNVEGVELVEFDVEDPASLPAAIGDATIIVCCIGAPEDKPLDASLPKRIDGTGTKNLIEAARAAGIRHFVLQSSLGTGRFGWPAAVLNLFWGVLDHKRDAELALVASGVPFTIVRPGGMERPTDAYEETHNILLAAPDTTFGGQISRRQVAAICADAACHPAAATNKIVEVVAEEGALAAPVPAMLERISPVVQGGADVAPGTVGYYERKYTFKDSWQARWLEVMGFGGMAPEAINGRLAMLGALGILGAEADNQGTLLEQFGDNAVFVAAMTVAVIGTSLIPFFKGVTASDAKAGPFNQFAEITNGRLAMLALSTILYTELSTDDVFWDLVVEKVPFLS</sequence>
<evidence type="ECO:0000256" key="1">
    <source>
        <dbReference type="ARBA" id="ARBA00004229"/>
    </source>
</evidence>
<dbReference type="InterPro" id="IPR044719">
    <property type="entry name" value="TIC62"/>
</dbReference>
<dbReference type="Pfam" id="PF00504">
    <property type="entry name" value="Chloroa_b-bind"/>
    <property type="match status" value="1"/>
</dbReference>
<dbReference type="InterPro" id="IPR016040">
    <property type="entry name" value="NAD(P)-bd_dom"/>
</dbReference>
<dbReference type="InterPro" id="IPR022796">
    <property type="entry name" value="Chloroa_b-bind"/>
</dbReference>
<reference evidence="5" key="1">
    <citation type="submission" date="2021-01" db="EMBL/GenBank/DDBJ databases">
        <authorList>
            <person name="Corre E."/>
            <person name="Pelletier E."/>
            <person name="Niang G."/>
            <person name="Scheremetjew M."/>
            <person name="Finn R."/>
            <person name="Kale V."/>
            <person name="Holt S."/>
            <person name="Cochrane G."/>
            <person name="Meng A."/>
            <person name="Brown T."/>
            <person name="Cohen L."/>
        </authorList>
    </citation>
    <scope>NUCLEOTIDE SEQUENCE</scope>
    <source>
        <strain evidence="5">CCMP722</strain>
    </source>
</reference>
<dbReference type="SUPFAM" id="SSF103511">
    <property type="entry name" value="Chlorophyll a-b binding protein"/>
    <property type="match status" value="1"/>
</dbReference>
<evidence type="ECO:0000256" key="2">
    <source>
        <dbReference type="ARBA" id="ARBA00022528"/>
    </source>
</evidence>
<proteinExistence type="predicted"/>